<dbReference type="OrthoDB" id="9800231at2"/>
<evidence type="ECO:0000259" key="2">
    <source>
        <dbReference type="Pfam" id="PF08241"/>
    </source>
</evidence>
<keyword evidence="3" id="KW-0489">Methyltransferase</keyword>
<name>A0A0D6PAT4_9PROT</name>
<evidence type="ECO:0000313" key="3">
    <source>
        <dbReference type="EMBL" id="GAN77984.1"/>
    </source>
</evidence>
<dbReference type="GO" id="GO:0032259">
    <property type="term" value="P:methylation"/>
    <property type="evidence" value="ECO:0007669"/>
    <property type="project" value="UniProtKB-KW"/>
</dbReference>
<keyword evidence="4" id="KW-1185">Reference proteome</keyword>
<proteinExistence type="predicted"/>
<dbReference type="Gene3D" id="3.40.50.150">
    <property type="entry name" value="Vaccinia Virus protein VP39"/>
    <property type="match status" value="1"/>
</dbReference>
<evidence type="ECO:0000313" key="4">
    <source>
        <dbReference type="Proteomes" id="UP000032680"/>
    </source>
</evidence>
<dbReference type="SUPFAM" id="SSF53335">
    <property type="entry name" value="S-adenosyl-L-methionine-dependent methyltransferases"/>
    <property type="match status" value="1"/>
</dbReference>
<keyword evidence="1" id="KW-0472">Membrane</keyword>
<dbReference type="RefSeq" id="WP_048862331.1">
    <property type="nucleotide sequence ID" value="NZ_BANB01000551.1"/>
</dbReference>
<feature type="transmembrane region" description="Helical" evidence="1">
    <location>
        <begin position="29"/>
        <end position="51"/>
    </location>
</feature>
<feature type="domain" description="Methyltransferase type 11" evidence="2">
    <location>
        <begin position="59"/>
        <end position="130"/>
    </location>
</feature>
<dbReference type="AlphaFoldDB" id="A0A0D6PAT4"/>
<dbReference type="InterPro" id="IPR013216">
    <property type="entry name" value="Methyltransf_11"/>
</dbReference>
<dbReference type="Proteomes" id="UP000032680">
    <property type="component" value="Unassembled WGS sequence"/>
</dbReference>
<protein>
    <submittedName>
        <fullName evidence="3">Methyltransferase</fullName>
    </submittedName>
</protein>
<evidence type="ECO:0000256" key="1">
    <source>
        <dbReference type="SAM" id="Phobius"/>
    </source>
</evidence>
<dbReference type="EMBL" id="BANB01000551">
    <property type="protein sequence ID" value="GAN77984.1"/>
    <property type="molecule type" value="Genomic_DNA"/>
</dbReference>
<gene>
    <name evidence="3" type="ORF">Asru_0551_01</name>
</gene>
<reference evidence="3 4" key="1">
    <citation type="submission" date="2012-11" db="EMBL/GenBank/DDBJ databases">
        <title>Whole genome sequence of Acidisphaera rubrifaciens HS-AP3.</title>
        <authorList>
            <person name="Azuma Y."/>
            <person name="Higashiura N."/>
            <person name="Hirakawa H."/>
            <person name="Matsushita K."/>
        </authorList>
    </citation>
    <scope>NUCLEOTIDE SEQUENCE [LARGE SCALE GENOMIC DNA]</scope>
    <source>
        <strain evidence="3 4">HS-AP3</strain>
    </source>
</reference>
<comment type="caution">
    <text evidence="3">The sequence shown here is derived from an EMBL/GenBank/DDBJ whole genome shotgun (WGS) entry which is preliminary data.</text>
</comment>
<accession>A0A0D6PAT4</accession>
<keyword evidence="3" id="KW-0808">Transferase</keyword>
<dbReference type="InterPro" id="IPR029063">
    <property type="entry name" value="SAM-dependent_MTases_sf"/>
</dbReference>
<keyword evidence="1" id="KW-1133">Transmembrane helix</keyword>
<organism evidence="3 4">
    <name type="scientific">Acidisphaera rubrifaciens HS-AP3</name>
    <dbReference type="NCBI Taxonomy" id="1231350"/>
    <lineage>
        <taxon>Bacteria</taxon>
        <taxon>Pseudomonadati</taxon>
        <taxon>Pseudomonadota</taxon>
        <taxon>Alphaproteobacteria</taxon>
        <taxon>Acetobacterales</taxon>
        <taxon>Acetobacteraceae</taxon>
        <taxon>Acidisphaera</taxon>
    </lineage>
</organism>
<sequence>MSELQAAAAFYQSPIGVLAAGLLSEQLHVMWPAASVAGLGLLGIGFAAPFLCTWQARAQRCVALSPAPMGRARWPVPGRNLACTAEEGALPFPDLSFDRVLLVHALENAENDRRLLREVWRVLKDSGELLVVAANRTGLWAHGETTPFGHGRPYSAGQIGALLTESMFRAERRATALFLPPLLLPPPGARIRLRMVRAAERAGRRLAPGLAGVTVTVAVKDVYAGVPAQAVPSRRRLMLVDAA</sequence>
<keyword evidence="1" id="KW-0812">Transmembrane</keyword>
<dbReference type="GO" id="GO:0008757">
    <property type="term" value="F:S-adenosylmethionine-dependent methyltransferase activity"/>
    <property type="evidence" value="ECO:0007669"/>
    <property type="project" value="InterPro"/>
</dbReference>
<dbReference type="Pfam" id="PF08241">
    <property type="entry name" value="Methyltransf_11"/>
    <property type="match status" value="1"/>
</dbReference>